<dbReference type="KEGG" id="fas:105267147"/>
<dbReference type="Pfam" id="PF25880">
    <property type="entry name" value="WHD_CHMP7_1st"/>
    <property type="match status" value="1"/>
</dbReference>
<gene>
    <name evidence="7" type="primary">LOC105267147</name>
</gene>
<name>A0A9R1T7G9_9HYME</name>
<dbReference type="PANTHER" id="PTHR22761">
    <property type="entry name" value="CHARGED MULTIVESICULAR BODY PROTEIN"/>
    <property type="match status" value="1"/>
</dbReference>
<evidence type="ECO:0000256" key="1">
    <source>
        <dbReference type="ARBA" id="ARBA00004177"/>
    </source>
</evidence>
<evidence type="ECO:0000256" key="5">
    <source>
        <dbReference type="SAM" id="MobiDB-lite"/>
    </source>
</evidence>
<dbReference type="GO" id="GO:0009898">
    <property type="term" value="C:cytoplasmic side of plasma membrane"/>
    <property type="evidence" value="ECO:0007669"/>
    <property type="project" value="TreeGrafter"/>
</dbReference>
<dbReference type="AlphaFoldDB" id="A0A9R1T7G9"/>
<reference evidence="7" key="1">
    <citation type="submission" date="2025-08" db="UniProtKB">
        <authorList>
            <consortium name="RefSeq"/>
        </authorList>
    </citation>
    <scope>IDENTIFICATION</scope>
    <source>
        <strain evidence="7">USDA-PBARC FA_bdor</strain>
        <tissue evidence="7">Whole organism</tissue>
    </source>
</reference>
<comment type="similarity">
    <text evidence="2">Belongs to the SNF7 family.</text>
</comment>
<dbReference type="OrthoDB" id="10250120at2759"/>
<dbReference type="GO" id="GO:0006900">
    <property type="term" value="P:vesicle budding from membrane"/>
    <property type="evidence" value="ECO:0007669"/>
    <property type="project" value="TreeGrafter"/>
</dbReference>
<dbReference type="GO" id="GO:0005771">
    <property type="term" value="C:multivesicular body"/>
    <property type="evidence" value="ECO:0007669"/>
    <property type="project" value="TreeGrafter"/>
</dbReference>
<dbReference type="GO" id="GO:0000815">
    <property type="term" value="C:ESCRT III complex"/>
    <property type="evidence" value="ECO:0007669"/>
    <property type="project" value="TreeGrafter"/>
</dbReference>
<dbReference type="GO" id="GO:0032511">
    <property type="term" value="P:late endosome to vacuole transport via multivesicular body sorting pathway"/>
    <property type="evidence" value="ECO:0007669"/>
    <property type="project" value="TreeGrafter"/>
</dbReference>
<protein>
    <submittedName>
        <fullName evidence="7">Charged multivesicular body protein 7 isoform X1</fullName>
    </submittedName>
</protein>
<accession>A0A9R1T7G9</accession>
<feature type="coiled-coil region" evidence="4">
    <location>
        <begin position="239"/>
        <end position="266"/>
    </location>
</feature>
<dbReference type="InterPro" id="IPR005024">
    <property type="entry name" value="Snf7_fam"/>
</dbReference>
<dbReference type="Gene3D" id="6.10.140.1230">
    <property type="match status" value="1"/>
</dbReference>
<evidence type="ECO:0000313" key="6">
    <source>
        <dbReference type="Proteomes" id="UP000694866"/>
    </source>
</evidence>
<feature type="region of interest" description="Disordered" evidence="5">
    <location>
        <begin position="386"/>
        <end position="438"/>
    </location>
</feature>
<evidence type="ECO:0000256" key="3">
    <source>
        <dbReference type="ARBA" id="ARBA00022753"/>
    </source>
</evidence>
<evidence type="ECO:0000313" key="7">
    <source>
        <dbReference type="RefSeq" id="XP_011304101.1"/>
    </source>
</evidence>
<keyword evidence="6" id="KW-1185">Reference proteome</keyword>
<proteinExistence type="inferred from homology"/>
<dbReference type="PANTHER" id="PTHR22761:SF10">
    <property type="entry name" value="GH13992P"/>
    <property type="match status" value="1"/>
</dbReference>
<dbReference type="Pfam" id="PF03357">
    <property type="entry name" value="Snf7"/>
    <property type="match status" value="1"/>
</dbReference>
<dbReference type="Proteomes" id="UP000694866">
    <property type="component" value="Unplaced"/>
</dbReference>
<organism evidence="6 7">
    <name type="scientific">Fopius arisanus</name>
    <dbReference type="NCBI Taxonomy" id="64838"/>
    <lineage>
        <taxon>Eukaryota</taxon>
        <taxon>Metazoa</taxon>
        <taxon>Ecdysozoa</taxon>
        <taxon>Arthropoda</taxon>
        <taxon>Hexapoda</taxon>
        <taxon>Insecta</taxon>
        <taxon>Pterygota</taxon>
        <taxon>Neoptera</taxon>
        <taxon>Endopterygota</taxon>
        <taxon>Hymenoptera</taxon>
        <taxon>Apocrita</taxon>
        <taxon>Ichneumonoidea</taxon>
        <taxon>Braconidae</taxon>
        <taxon>Opiinae</taxon>
        <taxon>Fopius</taxon>
    </lineage>
</organism>
<evidence type="ECO:0000256" key="2">
    <source>
        <dbReference type="ARBA" id="ARBA00006190"/>
    </source>
</evidence>
<dbReference type="RefSeq" id="XP_011304101.1">
    <property type="nucleotide sequence ID" value="XM_011305799.1"/>
</dbReference>
<keyword evidence="3" id="KW-0967">Endosome</keyword>
<evidence type="ECO:0000256" key="4">
    <source>
        <dbReference type="SAM" id="Coils"/>
    </source>
</evidence>
<sequence length="438" mass="49938">MSSNQEIHPLPRDLMPDAWFNDERMNSMFAEFRNRSVNPQDWDSKFKFWDSLLVNYLGYNAQVTFSVFQLSTIFKRKGRTPLCLSTVVEELYQKSEIITLDSFLEAQNATWGSWAVNTMVKRPMVWSFSKLKNYFIPNVSNPDIKYIHIPTIKELSEVILSLSNVEKDLILSVPEITNKCSEKTKSKNITEENVKLALLWLGRLKKGGLGVPHHHEKWECLLKISPMGVSNLSEAEEGLFKLKDSERLLLEKIESLEKERNALLVKAKGSLDSGLKELAKTYVRKKRELDKRIEKHAGTLHNLHTLISSIHDARSNNEVLEAYRKGRDILKGFEKSGLNEITARDTMDDMIEAVGEVHDVQSTLSENLKINDSDLELEQELNDLLNSSSNDKSFPNVPDAELPDLEKELHSLLLEDVPPPPTSIPNSSRPRAEISKIS</sequence>
<dbReference type="GeneID" id="105267147"/>
<keyword evidence="4" id="KW-0175">Coiled coil</keyword>
<comment type="subcellular location">
    <subcellularLocation>
        <location evidence="1">Endosome</location>
    </subcellularLocation>
</comment>